<organism evidence="2 3">
    <name type="scientific">Microbacterium ginsengisoli</name>
    <dbReference type="NCBI Taxonomy" id="400772"/>
    <lineage>
        <taxon>Bacteria</taxon>
        <taxon>Bacillati</taxon>
        <taxon>Actinomycetota</taxon>
        <taxon>Actinomycetes</taxon>
        <taxon>Micrococcales</taxon>
        <taxon>Microbacteriaceae</taxon>
        <taxon>Microbacterium</taxon>
    </lineage>
</organism>
<gene>
    <name evidence="2" type="ORF">RR49_02148</name>
</gene>
<name>A0A0F0LTV4_9MICO</name>
<dbReference type="STRING" id="400772.RR49_02148"/>
<dbReference type="InterPro" id="IPR005119">
    <property type="entry name" value="LysR_subst-bd"/>
</dbReference>
<protein>
    <submittedName>
        <fullName evidence="2">DNA-binding transcriptional regulator LysR</fullName>
    </submittedName>
</protein>
<comment type="caution">
    <text evidence="2">The sequence shown here is derived from an EMBL/GenBank/DDBJ whole genome shotgun (WGS) entry which is preliminary data.</text>
</comment>
<dbReference type="GO" id="GO:0005829">
    <property type="term" value="C:cytosol"/>
    <property type="evidence" value="ECO:0007669"/>
    <property type="project" value="TreeGrafter"/>
</dbReference>
<dbReference type="AlphaFoldDB" id="A0A0F0LTV4"/>
<dbReference type="OrthoDB" id="3636008at2"/>
<evidence type="ECO:0000313" key="3">
    <source>
        <dbReference type="Proteomes" id="UP000033451"/>
    </source>
</evidence>
<proteinExistence type="predicted"/>
<sequence length="119" mass="12181">MPVATLPELAASPFIDAPRGFGTRDLIDEVFARAGLRRDIGVEAPDAAAIPVLVAKGAGVAIVPDFVAGLGDVGDALAVRPLDPPLPAWTLFLGTAVHTTPSRAAAAFMAMLRAVRRGG</sequence>
<dbReference type="Gene3D" id="3.40.190.290">
    <property type="match status" value="1"/>
</dbReference>
<keyword evidence="2" id="KW-0238">DNA-binding</keyword>
<dbReference type="RefSeq" id="WP_048808931.1">
    <property type="nucleotide sequence ID" value="NZ_JYIY01000077.1"/>
</dbReference>
<keyword evidence="3" id="KW-1185">Reference proteome</keyword>
<dbReference type="GO" id="GO:0003677">
    <property type="term" value="F:DNA binding"/>
    <property type="evidence" value="ECO:0007669"/>
    <property type="project" value="UniProtKB-KW"/>
</dbReference>
<dbReference type="PATRIC" id="fig|400772.4.peg.2163"/>
<reference evidence="2 3" key="1">
    <citation type="submission" date="2015-02" db="EMBL/GenBank/DDBJ databases">
        <title>Draft genome sequences of ten Microbacterium spp. with emphasis on heavy metal contaminated environments.</title>
        <authorList>
            <person name="Corretto E."/>
        </authorList>
    </citation>
    <scope>NUCLEOTIDE SEQUENCE [LARGE SCALE GENOMIC DNA]</scope>
    <source>
        <strain evidence="2 3">DSM 18659</strain>
    </source>
</reference>
<dbReference type="GO" id="GO:0006355">
    <property type="term" value="P:regulation of DNA-templated transcription"/>
    <property type="evidence" value="ECO:0007669"/>
    <property type="project" value="TreeGrafter"/>
</dbReference>
<evidence type="ECO:0000313" key="2">
    <source>
        <dbReference type="EMBL" id="KJL35715.1"/>
    </source>
</evidence>
<dbReference type="CDD" id="cd05466">
    <property type="entry name" value="PBP2_LTTR_substrate"/>
    <property type="match status" value="1"/>
</dbReference>
<accession>A0A0F0LTV4</accession>
<feature type="domain" description="LysR substrate-binding" evidence="1">
    <location>
        <begin position="3"/>
        <end position="115"/>
    </location>
</feature>
<dbReference type="PANTHER" id="PTHR30419">
    <property type="entry name" value="HTH-TYPE TRANSCRIPTIONAL REGULATOR YBHD"/>
    <property type="match status" value="1"/>
</dbReference>
<dbReference type="InterPro" id="IPR050950">
    <property type="entry name" value="HTH-type_LysR_regulators"/>
</dbReference>
<dbReference type="SUPFAM" id="SSF53850">
    <property type="entry name" value="Periplasmic binding protein-like II"/>
    <property type="match status" value="1"/>
</dbReference>
<dbReference type="Proteomes" id="UP000033451">
    <property type="component" value="Unassembled WGS sequence"/>
</dbReference>
<dbReference type="EMBL" id="JYIY01000077">
    <property type="protein sequence ID" value="KJL35715.1"/>
    <property type="molecule type" value="Genomic_DNA"/>
</dbReference>
<dbReference type="Pfam" id="PF03466">
    <property type="entry name" value="LysR_substrate"/>
    <property type="match status" value="1"/>
</dbReference>
<evidence type="ECO:0000259" key="1">
    <source>
        <dbReference type="Pfam" id="PF03466"/>
    </source>
</evidence>